<evidence type="ECO:0000313" key="1">
    <source>
        <dbReference type="EMBL" id="SUZ78460.1"/>
    </source>
</evidence>
<dbReference type="AlphaFoldDB" id="A0A381QHN1"/>
<gene>
    <name evidence="1" type="ORF">METZ01_LOCUS31314</name>
</gene>
<organism evidence="1">
    <name type="scientific">marine metagenome</name>
    <dbReference type="NCBI Taxonomy" id="408172"/>
    <lineage>
        <taxon>unclassified sequences</taxon>
        <taxon>metagenomes</taxon>
        <taxon>ecological metagenomes</taxon>
    </lineage>
</organism>
<sequence>MSATILAGLSPGRVLRLAARSLEGRPCTS</sequence>
<accession>A0A381QHN1</accession>
<name>A0A381QHN1_9ZZZZ</name>
<feature type="non-terminal residue" evidence="1">
    <location>
        <position position="29"/>
    </location>
</feature>
<protein>
    <submittedName>
        <fullName evidence="1">Uncharacterized protein</fullName>
    </submittedName>
</protein>
<proteinExistence type="predicted"/>
<dbReference type="EMBL" id="UINC01001354">
    <property type="protein sequence ID" value="SUZ78460.1"/>
    <property type="molecule type" value="Genomic_DNA"/>
</dbReference>
<reference evidence="1" key="1">
    <citation type="submission" date="2018-05" db="EMBL/GenBank/DDBJ databases">
        <authorList>
            <person name="Lanie J.A."/>
            <person name="Ng W.-L."/>
            <person name="Kazmierczak K.M."/>
            <person name="Andrzejewski T.M."/>
            <person name="Davidsen T.M."/>
            <person name="Wayne K.J."/>
            <person name="Tettelin H."/>
            <person name="Glass J.I."/>
            <person name="Rusch D."/>
            <person name="Podicherti R."/>
            <person name="Tsui H.-C.T."/>
            <person name="Winkler M.E."/>
        </authorList>
    </citation>
    <scope>NUCLEOTIDE SEQUENCE</scope>
</reference>